<evidence type="ECO:0000313" key="1">
    <source>
        <dbReference type="EMBL" id="CAB4214409.1"/>
    </source>
</evidence>
<protein>
    <submittedName>
        <fullName evidence="2">Uncharacterized protein</fullName>
    </submittedName>
</protein>
<reference evidence="2" key="1">
    <citation type="submission" date="2020-05" db="EMBL/GenBank/DDBJ databases">
        <authorList>
            <person name="Chiriac C."/>
            <person name="Salcher M."/>
            <person name="Ghai R."/>
            <person name="Kavagutti S V."/>
        </authorList>
    </citation>
    <scope>NUCLEOTIDE SEQUENCE</scope>
</reference>
<name>A0A6J5SUK4_9CAUD</name>
<organism evidence="2">
    <name type="scientific">uncultured Caudovirales phage</name>
    <dbReference type="NCBI Taxonomy" id="2100421"/>
    <lineage>
        <taxon>Viruses</taxon>
        <taxon>Duplodnaviria</taxon>
        <taxon>Heunggongvirae</taxon>
        <taxon>Uroviricota</taxon>
        <taxon>Caudoviricetes</taxon>
        <taxon>Peduoviridae</taxon>
        <taxon>Maltschvirus</taxon>
        <taxon>Maltschvirus maltsch</taxon>
    </lineage>
</organism>
<accession>A0A6J5SUK4</accession>
<sequence>MNCQKKGANLKIQIRMTLSHLGRDPYVSLARLTITQLEELNSSLMQEYKAKKAA</sequence>
<gene>
    <name evidence="1" type="ORF">UFOVP1459_35</name>
    <name evidence="2" type="ORF">UFOVP1609_9</name>
</gene>
<dbReference type="EMBL" id="LR797459">
    <property type="protein sequence ID" value="CAB4218251.1"/>
    <property type="molecule type" value="Genomic_DNA"/>
</dbReference>
<evidence type="ECO:0000313" key="2">
    <source>
        <dbReference type="EMBL" id="CAB4218251.1"/>
    </source>
</evidence>
<proteinExistence type="predicted"/>
<dbReference type="EMBL" id="LR797412">
    <property type="protein sequence ID" value="CAB4214409.1"/>
    <property type="molecule type" value="Genomic_DNA"/>
</dbReference>